<dbReference type="PANTHER" id="PTHR36151">
    <property type="entry name" value="BLR2777 PROTEIN"/>
    <property type="match status" value="1"/>
</dbReference>
<evidence type="ECO:0000313" key="3">
    <source>
        <dbReference type="Proteomes" id="UP001501594"/>
    </source>
</evidence>
<keyword evidence="3" id="KW-1185">Reference proteome</keyword>
<evidence type="ECO:0000313" key="2">
    <source>
        <dbReference type="EMBL" id="GAA4267431.1"/>
    </source>
</evidence>
<dbReference type="PANTHER" id="PTHR36151:SF3">
    <property type="entry name" value="ER-BOUND OXYGENASE MPAB_MPAB'_RUBBER OXYGENASE CATALYTIC DOMAIN-CONTAINING PROTEIN"/>
    <property type="match status" value="1"/>
</dbReference>
<gene>
    <name evidence="2" type="ORF">GCM10022256_30430</name>
</gene>
<evidence type="ECO:0000259" key="1">
    <source>
        <dbReference type="Pfam" id="PF09995"/>
    </source>
</evidence>
<comment type="caution">
    <text evidence="2">The sequence shown here is derived from an EMBL/GenBank/DDBJ whole genome shotgun (WGS) entry which is preliminary data.</text>
</comment>
<name>A0ABP8E5U1_9MICO</name>
<dbReference type="RefSeq" id="WP_344797721.1">
    <property type="nucleotide sequence ID" value="NZ_BAABAU010000004.1"/>
</dbReference>
<reference evidence="3" key="1">
    <citation type="journal article" date="2019" name="Int. J. Syst. Evol. Microbiol.">
        <title>The Global Catalogue of Microorganisms (GCM) 10K type strain sequencing project: providing services to taxonomists for standard genome sequencing and annotation.</title>
        <authorList>
            <consortium name="The Broad Institute Genomics Platform"/>
            <consortium name="The Broad Institute Genome Sequencing Center for Infectious Disease"/>
            <person name="Wu L."/>
            <person name="Ma J."/>
        </authorList>
    </citation>
    <scope>NUCLEOTIDE SEQUENCE [LARGE SCALE GENOMIC DNA]</scope>
    <source>
        <strain evidence="3">JCM 17442</strain>
    </source>
</reference>
<protein>
    <submittedName>
        <fullName evidence="2">Oxygenase MpaB family protein</fullName>
    </submittedName>
</protein>
<dbReference type="Pfam" id="PF09995">
    <property type="entry name" value="MPAB_Lcp_cat"/>
    <property type="match status" value="1"/>
</dbReference>
<sequence length="269" mass="30184">MRRPVDPASEAAILLGAGRAILLQLARPEVGYGVARHSAFAENPMARLHGTLMYVYAVLAGTPDDRRIAQGFVRRMHAPVRGGDDGGVPAYDARDPELQLWVAATLYDTAILVHGRVLGHLPEDRADALYQRYAALGTALEVPPEAWPADRAAFRRYFEEASGRLRVDATIRAQADALWAATKAPRWVRVLMPLNRFVTAALLPPEVREQYGMRWTIREERRADLLWRGLGVVYPLLPARLRTWPERYYLARLRRGGKAGRPGARRTPH</sequence>
<organism evidence="2 3">
    <name type="scientific">Frondihabitans peucedani</name>
    <dbReference type="NCBI Taxonomy" id="598626"/>
    <lineage>
        <taxon>Bacteria</taxon>
        <taxon>Bacillati</taxon>
        <taxon>Actinomycetota</taxon>
        <taxon>Actinomycetes</taxon>
        <taxon>Micrococcales</taxon>
        <taxon>Microbacteriaceae</taxon>
        <taxon>Frondihabitans</taxon>
    </lineage>
</organism>
<accession>A0ABP8E5U1</accession>
<proteinExistence type="predicted"/>
<dbReference type="Proteomes" id="UP001501594">
    <property type="component" value="Unassembled WGS sequence"/>
</dbReference>
<feature type="domain" description="ER-bound oxygenase mpaB/mpaB'/Rubber oxygenase catalytic" evidence="1">
    <location>
        <begin position="10"/>
        <end position="228"/>
    </location>
</feature>
<dbReference type="InterPro" id="IPR018713">
    <property type="entry name" value="MPAB/Lcp_cat_dom"/>
</dbReference>
<dbReference type="EMBL" id="BAABAU010000004">
    <property type="protein sequence ID" value="GAA4267431.1"/>
    <property type="molecule type" value="Genomic_DNA"/>
</dbReference>